<dbReference type="AlphaFoldDB" id="A0AAW9R9I0"/>
<feature type="transmembrane region" description="Helical" evidence="1">
    <location>
        <begin position="188"/>
        <end position="213"/>
    </location>
</feature>
<organism evidence="3 4">
    <name type="scientific">Denitratimonas tolerans</name>
    <dbReference type="NCBI Taxonomy" id="1338420"/>
    <lineage>
        <taxon>Bacteria</taxon>
        <taxon>Pseudomonadati</taxon>
        <taxon>Pseudomonadota</taxon>
        <taxon>Gammaproteobacteria</taxon>
        <taxon>Lysobacterales</taxon>
        <taxon>Lysobacteraceae</taxon>
        <taxon>Denitratimonas</taxon>
    </lineage>
</organism>
<keyword evidence="4" id="KW-1185">Reference proteome</keyword>
<feature type="transmembrane region" description="Helical" evidence="1">
    <location>
        <begin position="77"/>
        <end position="98"/>
    </location>
</feature>
<keyword evidence="1" id="KW-0812">Transmembrane</keyword>
<protein>
    <submittedName>
        <fullName evidence="3">DUF2157 domain-containing protein</fullName>
    </submittedName>
</protein>
<dbReference type="Pfam" id="PF09925">
    <property type="entry name" value="DUF2157"/>
    <property type="match status" value="1"/>
</dbReference>
<comment type="caution">
    <text evidence="3">The sequence shown here is derived from an EMBL/GenBank/DDBJ whole genome shotgun (WGS) entry which is preliminary data.</text>
</comment>
<accession>A0AAW9R9I0</accession>
<dbReference type="Proteomes" id="UP001364472">
    <property type="component" value="Unassembled WGS sequence"/>
</dbReference>
<keyword evidence="1" id="KW-1133">Transmembrane helix</keyword>
<feature type="transmembrane region" description="Helical" evidence="1">
    <location>
        <begin position="140"/>
        <end position="162"/>
    </location>
</feature>
<feature type="domain" description="DUF2157" evidence="2">
    <location>
        <begin position="59"/>
        <end position="188"/>
    </location>
</feature>
<name>A0AAW9R9I0_9GAMM</name>
<feature type="transmembrane region" description="Helical" evidence="1">
    <location>
        <begin position="248"/>
        <end position="269"/>
    </location>
</feature>
<reference evidence="3 4" key="1">
    <citation type="journal article" date="2016" name="Antonie Van Leeuwenhoek">
        <title>Denitratimonas tolerans gen. nov., sp. nov., a denitrifying bacterium isolated from a bioreactor for tannery wastewater treatment.</title>
        <authorList>
            <person name="Han S.I."/>
            <person name="Kim J.O."/>
            <person name="Lee Y.R."/>
            <person name="Ekpeghere K.I."/>
            <person name="Koh S.C."/>
            <person name="Whang K.S."/>
        </authorList>
    </citation>
    <scope>NUCLEOTIDE SEQUENCE [LARGE SCALE GENOMIC DNA]</scope>
    <source>
        <strain evidence="3 4">KACC 17565</strain>
    </source>
</reference>
<feature type="transmembrane region" description="Helical" evidence="1">
    <location>
        <begin position="333"/>
        <end position="351"/>
    </location>
</feature>
<dbReference type="RefSeq" id="WP_337336225.1">
    <property type="nucleotide sequence ID" value="NZ_JBBDHC010000022.1"/>
</dbReference>
<gene>
    <name evidence="3" type="ORF">WB794_12655</name>
</gene>
<evidence type="ECO:0000313" key="4">
    <source>
        <dbReference type="Proteomes" id="UP001364472"/>
    </source>
</evidence>
<feature type="transmembrane region" description="Helical" evidence="1">
    <location>
        <begin position="306"/>
        <end position="327"/>
    </location>
</feature>
<keyword evidence="1" id="KW-0472">Membrane</keyword>
<feature type="transmembrane region" description="Helical" evidence="1">
    <location>
        <begin position="281"/>
        <end position="299"/>
    </location>
</feature>
<feature type="transmembrane region" description="Helical" evidence="1">
    <location>
        <begin position="104"/>
        <end position="128"/>
    </location>
</feature>
<evidence type="ECO:0000259" key="2">
    <source>
        <dbReference type="Pfam" id="PF09925"/>
    </source>
</evidence>
<evidence type="ECO:0000256" key="1">
    <source>
        <dbReference type="SAM" id="Phobius"/>
    </source>
</evidence>
<dbReference type="InterPro" id="IPR018677">
    <property type="entry name" value="DUF2157"/>
</dbReference>
<proteinExistence type="predicted"/>
<dbReference type="EMBL" id="JBBDHC010000022">
    <property type="protein sequence ID" value="MEJ1250522.1"/>
    <property type="molecule type" value="Genomic_DNA"/>
</dbReference>
<evidence type="ECO:0000313" key="3">
    <source>
        <dbReference type="EMBL" id="MEJ1250522.1"/>
    </source>
</evidence>
<sequence>MTRHYEGEAETGRSAAQRRADAIAGFRSELDRLGEEGLPAPDAAWLRAVRGHHDALLIDLARRYDIDRSADARRLSLGMRIVSFLGAVAMAAAVYFVFQRFWGLLPTAAQVIVLLGASIGSLIGCWLIGRRDASGYFTKLAALVAFACFVLNVSLLGELFNISPSDRALLPWAALALLLAYACELRLLLVAGIACLAGFIAARTGTFGGMYWLDFGARPENFFPAALLFLLVPQFLDQRAYAGFAATWRIAGLLCLLLPVLLLANWAWGSYLPGSARSIERVYQIAGFAFSAGAIWLGIRRGWGEVVNTGVTFFFLFLYTRFFDWWWDAVPKYLFFLLIAATAVLMLFVFARLRRAMAAAAQVHP</sequence>